<evidence type="ECO:0000256" key="8">
    <source>
        <dbReference type="ARBA" id="ARBA00023136"/>
    </source>
</evidence>
<evidence type="ECO:0000313" key="12">
    <source>
        <dbReference type="RefSeq" id="XP_039122073.1"/>
    </source>
</evidence>
<keyword evidence="5" id="KW-0488">Methylation</keyword>
<accession>A0AB40B5M1</accession>
<dbReference type="RefSeq" id="XP_039122073.1">
    <property type="nucleotide sequence ID" value="XM_039266139.1"/>
</dbReference>
<evidence type="ECO:0000256" key="6">
    <source>
        <dbReference type="ARBA" id="ARBA00022741"/>
    </source>
</evidence>
<keyword evidence="9" id="KW-0449">Lipoprotein</keyword>
<dbReference type="InterPro" id="IPR005225">
    <property type="entry name" value="Small_GTP-bd"/>
</dbReference>
<dbReference type="PROSITE" id="PS51420">
    <property type="entry name" value="RHO"/>
    <property type="match status" value="1"/>
</dbReference>
<dbReference type="GO" id="GO:0005525">
    <property type="term" value="F:GTP binding"/>
    <property type="evidence" value="ECO:0007669"/>
    <property type="project" value="UniProtKB-KW"/>
</dbReference>
<dbReference type="InterPro" id="IPR003578">
    <property type="entry name" value="Small_GTPase_Rho"/>
</dbReference>
<keyword evidence="6" id="KW-0547">Nucleotide-binding</keyword>
<dbReference type="AlphaFoldDB" id="A0AB40B5M1"/>
<keyword evidence="8" id="KW-0472">Membrane</keyword>
<comment type="similarity">
    <text evidence="3">Belongs to the small GTPase superfamily. Rho family.</text>
</comment>
<keyword evidence="4" id="KW-1003">Cell membrane</keyword>
<dbReference type="PROSITE" id="PS51421">
    <property type="entry name" value="RAS"/>
    <property type="match status" value="1"/>
</dbReference>
<dbReference type="GO" id="GO:0003924">
    <property type="term" value="F:GTPase activity"/>
    <property type="evidence" value="ECO:0007669"/>
    <property type="project" value="InterPro"/>
</dbReference>
<organism evidence="11 12">
    <name type="scientific">Dioscorea cayennensis subsp. rotundata</name>
    <name type="common">White Guinea yam</name>
    <name type="synonym">Dioscorea rotundata</name>
    <dbReference type="NCBI Taxonomy" id="55577"/>
    <lineage>
        <taxon>Eukaryota</taxon>
        <taxon>Viridiplantae</taxon>
        <taxon>Streptophyta</taxon>
        <taxon>Embryophyta</taxon>
        <taxon>Tracheophyta</taxon>
        <taxon>Spermatophyta</taxon>
        <taxon>Magnoliopsida</taxon>
        <taxon>Liliopsida</taxon>
        <taxon>Dioscoreales</taxon>
        <taxon>Dioscoreaceae</taxon>
        <taxon>Dioscorea</taxon>
    </lineage>
</organism>
<evidence type="ECO:0000256" key="7">
    <source>
        <dbReference type="ARBA" id="ARBA00023134"/>
    </source>
</evidence>
<proteinExistence type="inferred from homology"/>
<dbReference type="SUPFAM" id="SSF52540">
    <property type="entry name" value="P-loop containing nucleoside triphosphate hydrolases"/>
    <property type="match status" value="1"/>
</dbReference>
<keyword evidence="10" id="KW-0636">Prenylation</keyword>
<dbReference type="GO" id="GO:0007264">
    <property type="term" value="P:small GTPase-mediated signal transduction"/>
    <property type="evidence" value="ECO:0007669"/>
    <property type="project" value="InterPro"/>
</dbReference>
<evidence type="ECO:0000256" key="2">
    <source>
        <dbReference type="ARBA" id="ARBA00004342"/>
    </source>
</evidence>
<dbReference type="InterPro" id="IPR001806">
    <property type="entry name" value="Small_GTPase"/>
</dbReference>
<name>A0AB40B5M1_DIOCR</name>
<protein>
    <submittedName>
        <fullName evidence="12">Rac-like GTP-binding protein RAC2</fullName>
    </submittedName>
</protein>
<dbReference type="InterPro" id="IPR027417">
    <property type="entry name" value="P-loop_NTPase"/>
</dbReference>
<evidence type="ECO:0000256" key="3">
    <source>
        <dbReference type="ARBA" id="ARBA00010142"/>
    </source>
</evidence>
<keyword evidence="7" id="KW-0342">GTP-binding</keyword>
<dbReference type="GeneID" id="120258691"/>
<dbReference type="GO" id="GO:0005886">
    <property type="term" value="C:plasma membrane"/>
    <property type="evidence" value="ECO:0007669"/>
    <property type="project" value="UniProtKB-SubCell"/>
</dbReference>
<gene>
    <name evidence="12" type="primary">LOC120258691</name>
</gene>
<dbReference type="SMART" id="SM00175">
    <property type="entry name" value="RAB"/>
    <property type="match status" value="1"/>
</dbReference>
<reference evidence="12" key="1">
    <citation type="submission" date="2025-08" db="UniProtKB">
        <authorList>
            <consortium name="RefSeq"/>
        </authorList>
    </citation>
    <scope>IDENTIFICATION</scope>
</reference>
<dbReference type="SMART" id="SM00174">
    <property type="entry name" value="RHO"/>
    <property type="match status" value="1"/>
</dbReference>
<evidence type="ECO:0000256" key="10">
    <source>
        <dbReference type="ARBA" id="ARBA00023289"/>
    </source>
</evidence>
<dbReference type="Proteomes" id="UP001515500">
    <property type="component" value="Chromosome 4"/>
</dbReference>
<evidence type="ECO:0000313" key="11">
    <source>
        <dbReference type="Proteomes" id="UP001515500"/>
    </source>
</evidence>
<dbReference type="PROSITE" id="PS51419">
    <property type="entry name" value="RAB"/>
    <property type="match status" value="1"/>
</dbReference>
<dbReference type="Gene3D" id="3.40.50.300">
    <property type="entry name" value="P-loop containing nucleotide triphosphate hydrolases"/>
    <property type="match status" value="1"/>
</dbReference>
<evidence type="ECO:0000256" key="1">
    <source>
        <dbReference type="ARBA" id="ARBA00004170"/>
    </source>
</evidence>
<dbReference type="NCBIfam" id="TIGR00231">
    <property type="entry name" value="small_GTP"/>
    <property type="match status" value="1"/>
</dbReference>
<dbReference type="PRINTS" id="PR00449">
    <property type="entry name" value="RASTRNSFRMNG"/>
</dbReference>
<dbReference type="FunFam" id="3.40.50.300:FF:000983">
    <property type="entry name" value="Rho family GTPase"/>
    <property type="match status" value="1"/>
</dbReference>
<dbReference type="Pfam" id="PF00071">
    <property type="entry name" value="Ras"/>
    <property type="match status" value="1"/>
</dbReference>
<keyword evidence="11" id="KW-1185">Reference proteome</keyword>
<sequence length="199" mass="22216">MSSLRFLKCVSVGDNGVGKTSMFISYTNDKFPSDYIPTVFDTYNATCSLDGCAVNLGLWDTAGQGELCKLRSLCYGGAHVFLLVFSLVSRFSYENVFKKWLPEIRHFAPNVPVVLVGNKVDLRNDIRHISDAITTADGEELSKQIGAIAYIECSSKTKQNIEDVFNTAIKVVVQPIQRKAILKKTSRNIFRHTLINIEN</sequence>
<comment type="subcellular location">
    <subcellularLocation>
        <location evidence="2">Cell membrane</location>
        <topology evidence="2">Lipid-anchor</topology>
        <orientation evidence="2">Cytoplasmic side</orientation>
    </subcellularLocation>
    <subcellularLocation>
        <location evidence="1">Membrane</location>
        <topology evidence="1">Peripheral membrane protein</topology>
    </subcellularLocation>
</comment>
<evidence type="ECO:0000256" key="5">
    <source>
        <dbReference type="ARBA" id="ARBA00022481"/>
    </source>
</evidence>
<dbReference type="SMART" id="SM00173">
    <property type="entry name" value="RAS"/>
    <property type="match status" value="1"/>
</dbReference>
<dbReference type="PANTHER" id="PTHR24072">
    <property type="entry name" value="RHO FAMILY GTPASE"/>
    <property type="match status" value="1"/>
</dbReference>
<evidence type="ECO:0000256" key="4">
    <source>
        <dbReference type="ARBA" id="ARBA00022475"/>
    </source>
</evidence>
<evidence type="ECO:0000256" key="9">
    <source>
        <dbReference type="ARBA" id="ARBA00023288"/>
    </source>
</evidence>